<proteinExistence type="predicted"/>
<organism evidence="2 3">
    <name type="scientific">Meganyctiphanes norvegica</name>
    <name type="common">Northern krill</name>
    <name type="synonym">Thysanopoda norvegica</name>
    <dbReference type="NCBI Taxonomy" id="48144"/>
    <lineage>
        <taxon>Eukaryota</taxon>
        <taxon>Metazoa</taxon>
        <taxon>Ecdysozoa</taxon>
        <taxon>Arthropoda</taxon>
        <taxon>Crustacea</taxon>
        <taxon>Multicrustacea</taxon>
        <taxon>Malacostraca</taxon>
        <taxon>Eumalacostraca</taxon>
        <taxon>Eucarida</taxon>
        <taxon>Euphausiacea</taxon>
        <taxon>Euphausiidae</taxon>
        <taxon>Meganyctiphanes</taxon>
    </lineage>
</organism>
<dbReference type="Proteomes" id="UP001497623">
    <property type="component" value="Unassembled WGS sequence"/>
</dbReference>
<protein>
    <submittedName>
        <fullName evidence="2">Uncharacterized protein</fullName>
    </submittedName>
</protein>
<sequence length="362" mass="41279">MEIKKKTIVHHRGNRKNLADEYSKKLPDISDGNYHGEEANVYSKVGESSKDNLDPPIISSIFSRETTKNDKKGLVKTINNENEFVDIASDDIDLQGKQFENPLNTVDIDEVISNTNKLGELDGKHDYVGMAIKQKNNHEEIIDGIEEESVEYDDVDHNDDDDDDDSYILSDMESFWDAVDTFINIHSPSEHHEKEDPQEAEDLYEYLYTPSGNSPGIDNFLDLLLFVKDLGDAVEKIGQDTQGMDEKDSIFEKHENSPMEISNVHEVNKIVEINEDINLSHEGYEEKKDAKEINTGMNNRSKRSSSDRSDSKMNGNGNMNGISYQHKPFKTSLSLSFKILRFDLLHSSFEFVPFEDPYPDKV</sequence>
<feature type="region of interest" description="Disordered" evidence="1">
    <location>
        <begin position="282"/>
        <end position="323"/>
    </location>
</feature>
<gene>
    <name evidence="2" type="ORF">MNOR_LOCUS21027</name>
</gene>
<evidence type="ECO:0000313" key="2">
    <source>
        <dbReference type="EMBL" id="CAL4116687.1"/>
    </source>
</evidence>
<dbReference type="EMBL" id="CAXKWB010016613">
    <property type="protein sequence ID" value="CAL4116687.1"/>
    <property type="molecule type" value="Genomic_DNA"/>
</dbReference>
<comment type="caution">
    <text evidence="2">The sequence shown here is derived from an EMBL/GenBank/DDBJ whole genome shotgun (WGS) entry which is preliminary data.</text>
</comment>
<evidence type="ECO:0000313" key="3">
    <source>
        <dbReference type="Proteomes" id="UP001497623"/>
    </source>
</evidence>
<feature type="compositionally biased region" description="Basic and acidic residues" evidence="1">
    <location>
        <begin position="282"/>
        <end position="292"/>
    </location>
</feature>
<accession>A0AAV2R671</accession>
<dbReference type="AlphaFoldDB" id="A0AAV2R671"/>
<keyword evidence="3" id="KW-1185">Reference proteome</keyword>
<evidence type="ECO:0000256" key="1">
    <source>
        <dbReference type="SAM" id="MobiDB-lite"/>
    </source>
</evidence>
<feature type="compositionally biased region" description="Polar residues" evidence="1">
    <location>
        <begin position="313"/>
        <end position="323"/>
    </location>
</feature>
<reference evidence="2 3" key="1">
    <citation type="submission" date="2024-05" db="EMBL/GenBank/DDBJ databases">
        <authorList>
            <person name="Wallberg A."/>
        </authorList>
    </citation>
    <scope>NUCLEOTIDE SEQUENCE [LARGE SCALE GENOMIC DNA]</scope>
</reference>
<name>A0AAV2R671_MEGNR</name>